<feature type="region of interest" description="Disordered" evidence="1">
    <location>
        <begin position="38"/>
        <end position="57"/>
    </location>
</feature>
<dbReference type="EMBL" id="CP038267">
    <property type="protein sequence ID" value="QBR93446.1"/>
    <property type="molecule type" value="Genomic_DNA"/>
</dbReference>
<dbReference type="RefSeq" id="WP_135078888.1">
    <property type="nucleotide sequence ID" value="NZ_CP038267.1"/>
</dbReference>
<dbReference type="Proteomes" id="UP000294894">
    <property type="component" value="Chromosome"/>
</dbReference>
<organism evidence="3 4">
    <name type="scientific">Nocardioides euryhalodurans</name>
    <dbReference type="NCBI Taxonomy" id="2518370"/>
    <lineage>
        <taxon>Bacteria</taxon>
        <taxon>Bacillati</taxon>
        <taxon>Actinomycetota</taxon>
        <taxon>Actinomycetes</taxon>
        <taxon>Propionibacteriales</taxon>
        <taxon>Nocardioidaceae</taxon>
        <taxon>Nocardioides</taxon>
    </lineage>
</organism>
<feature type="transmembrane region" description="Helical" evidence="2">
    <location>
        <begin position="62"/>
        <end position="81"/>
    </location>
</feature>
<gene>
    <name evidence="3" type="ORF">EXE57_15090</name>
</gene>
<accession>A0A4P7GMR6</accession>
<name>A0A4P7GMR6_9ACTN</name>
<sequence length="123" mass="12544">MDLRPAPLRSALVAAVLLAGLFAMHGLTHHGEHLPTAADHSAAAAPAPSAVGGHEDPAPGDGGAMALCLTVLVGATLVWLARGRPRLGLLPLPRLMGSRVVVSPPPVRAHGPPGRWSLSVCRC</sequence>
<keyword evidence="2" id="KW-1133">Transmembrane helix</keyword>
<evidence type="ECO:0000313" key="3">
    <source>
        <dbReference type="EMBL" id="QBR93446.1"/>
    </source>
</evidence>
<keyword evidence="4" id="KW-1185">Reference proteome</keyword>
<feature type="compositionally biased region" description="Low complexity" evidence="1">
    <location>
        <begin position="38"/>
        <end position="50"/>
    </location>
</feature>
<keyword evidence="2" id="KW-0812">Transmembrane</keyword>
<reference evidence="3 4" key="1">
    <citation type="submission" date="2019-03" db="EMBL/GenBank/DDBJ databases">
        <title>Three New Species of Nocardioides, Nocardioides euryhalodurans sp. nov., Nocardioides seonyuensis sp. nov. and Nocardioides eburneoflavus sp. nov., Iolated from Soil.</title>
        <authorList>
            <person name="Roh S.G."/>
            <person name="Lee C."/>
            <person name="Kim M.-K."/>
            <person name="Kim S.B."/>
        </authorList>
    </citation>
    <scope>NUCLEOTIDE SEQUENCE [LARGE SCALE GENOMIC DNA]</scope>
    <source>
        <strain evidence="3 4">MMS17-SY117</strain>
    </source>
</reference>
<evidence type="ECO:0000313" key="4">
    <source>
        <dbReference type="Proteomes" id="UP000294894"/>
    </source>
</evidence>
<protein>
    <submittedName>
        <fullName evidence="3">Uncharacterized protein</fullName>
    </submittedName>
</protein>
<dbReference type="AlphaFoldDB" id="A0A4P7GMR6"/>
<dbReference type="KEGG" id="noy:EXE57_15090"/>
<evidence type="ECO:0000256" key="2">
    <source>
        <dbReference type="SAM" id="Phobius"/>
    </source>
</evidence>
<keyword evidence="2" id="KW-0472">Membrane</keyword>
<evidence type="ECO:0000256" key="1">
    <source>
        <dbReference type="SAM" id="MobiDB-lite"/>
    </source>
</evidence>
<proteinExistence type="predicted"/>